<gene>
    <name evidence="2" type="ORF">LSINAPIS_LOCUS2133</name>
</gene>
<organism evidence="2 3">
    <name type="scientific">Leptidea sinapis</name>
    <dbReference type="NCBI Taxonomy" id="189913"/>
    <lineage>
        <taxon>Eukaryota</taxon>
        <taxon>Metazoa</taxon>
        <taxon>Ecdysozoa</taxon>
        <taxon>Arthropoda</taxon>
        <taxon>Hexapoda</taxon>
        <taxon>Insecta</taxon>
        <taxon>Pterygota</taxon>
        <taxon>Neoptera</taxon>
        <taxon>Endopterygota</taxon>
        <taxon>Lepidoptera</taxon>
        <taxon>Glossata</taxon>
        <taxon>Ditrysia</taxon>
        <taxon>Papilionoidea</taxon>
        <taxon>Pieridae</taxon>
        <taxon>Dismorphiinae</taxon>
        <taxon>Leptidea</taxon>
    </lineage>
</organism>
<evidence type="ECO:0000313" key="2">
    <source>
        <dbReference type="EMBL" id="VVC88872.1"/>
    </source>
</evidence>
<name>A0A5E4PV20_9NEOP</name>
<proteinExistence type="predicted"/>
<dbReference type="EMBL" id="FZQP02000404">
    <property type="protein sequence ID" value="VVC88872.1"/>
    <property type="molecule type" value="Genomic_DNA"/>
</dbReference>
<reference evidence="2 3" key="1">
    <citation type="submission" date="2017-07" db="EMBL/GenBank/DDBJ databases">
        <authorList>
            <person name="Talla V."/>
            <person name="Backstrom N."/>
        </authorList>
    </citation>
    <scope>NUCLEOTIDE SEQUENCE [LARGE SCALE GENOMIC DNA]</scope>
</reference>
<dbReference type="Proteomes" id="UP000324832">
    <property type="component" value="Unassembled WGS sequence"/>
</dbReference>
<feature type="region of interest" description="Disordered" evidence="1">
    <location>
        <begin position="64"/>
        <end position="88"/>
    </location>
</feature>
<dbReference type="AlphaFoldDB" id="A0A5E4PV20"/>
<keyword evidence="3" id="KW-1185">Reference proteome</keyword>
<protein>
    <submittedName>
        <fullName evidence="2">Uncharacterized protein</fullName>
    </submittedName>
</protein>
<evidence type="ECO:0000256" key="1">
    <source>
        <dbReference type="SAM" id="MobiDB-lite"/>
    </source>
</evidence>
<sequence>MEDIISTIWMCSGLPHCGMNLLVRCFRDDTTWVPSKKARTPSLRASNAPVIPLVLQEIHRHDGGAGHLRQGHVRQHHPEIPSLALGGRPTTTLDTKVDLHFKTQG</sequence>
<evidence type="ECO:0000313" key="3">
    <source>
        <dbReference type="Proteomes" id="UP000324832"/>
    </source>
</evidence>
<accession>A0A5E4PV20</accession>